<evidence type="ECO:0000313" key="2">
    <source>
        <dbReference type="Proteomes" id="UP000245626"/>
    </source>
</evidence>
<keyword evidence="2" id="KW-1185">Reference proteome</keyword>
<gene>
    <name evidence="1" type="ORF">IE53DRAFT_309826</name>
</gene>
<dbReference type="EMBL" id="KZ819714">
    <property type="protein sequence ID" value="PWN53682.1"/>
    <property type="molecule type" value="Genomic_DNA"/>
</dbReference>
<reference evidence="1 2" key="1">
    <citation type="journal article" date="2018" name="Mol. Biol. Evol.">
        <title>Broad Genomic Sampling Reveals a Smut Pathogenic Ancestry of the Fungal Clade Ustilaginomycotina.</title>
        <authorList>
            <person name="Kijpornyongpan T."/>
            <person name="Mondo S.J."/>
            <person name="Barry K."/>
            <person name="Sandor L."/>
            <person name="Lee J."/>
            <person name="Lipzen A."/>
            <person name="Pangilinan J."/>
            <person name="LaButti K."/>
            <person name="Hainaut M."/>
            <person name="Henrissat B."/>
            <person name="Grigoriev I.V."/>
            <person name="Spatafora J.W."/>
            <person name="Aime M.C."/>
        </authorList>
    </citation>
    <scope>NUCLEOTIDE SEQUENCE [LARGE SCALE GENOMIC DNA]</scope>
    <source>
        <strain evidence="1 2">SA 807</strain>
    </source>
</reference>
<accession>A0ACD0P6Q3</accession>
<evidence type="ECO:0000313" key="1">
    <source>
        <dbReference type="EMBL" id="PWN53682.1"/>
    </source>
</evidence>
<sequence length="517" mass="56209">MNEPSRGLEGSESQLDDYIDPGAERRVIRKLDICIGIPIGILFLLSYLDRSNLGNAFSAGLATDLKLPANGINVSTSIFYVTYVLFEIPSAMLFKRIGARKIIPFITVMWGLCTLFTGFVTNYASLIATRLVLGAAESGFFPILSVYLSIFYRREELGQRTSYLFVSAAISGAFGGILAFGIFHMDGIGGKTGWAWLYIIEGILTTVCGFASYWVLADDFENAWYLNEDDKRIMRLRAKAAQDYQGDGEFSWSEAGTAFKDPKVWMSGLAQMFADTALFALSTFLPVIVRTFNKNYTTIIIQLLTVPIYAFASISYILVASLTDRVGKRGIVLPITALLVSVGYIILLTASNSGARYFACFLAGMMVGLNVSFLNVNNAPSLKRATAAGLQLTLGNSGGIISGQIFRSSNAPKYTLGYAVSLAFCLAAGVLYILFTLYLSGMNQARDRAQQLREGTSGEGSATQALDSGHGASVGVKGEDAQATSSLAIKVRRSFLRTGTGAEKDFGDRKLDFRYYL</sequence>
<name>A0ACD0P6Q3_9BASI</name>
<organism evidence="1 2">
    <name type="scientific">Violaceomyces palustris</name>
    <dbReference type="NCBI Taxonomy" id="1673888"/>
    <lineage>
        <taxon>Eukaryota</taxon>
        <taxon>Fungi</taxon>
        <taxon>Dikarya</taxon>
        <taxon>Basidiomycota</taxon>
        <taxon>Ustilaginomycotina</taxon>
        <taxon>Ustilaginomycetes</taxon>
        <taxon>Violaceomycetales</taxon>
        <taxon>Violaceomycetaceae</taxon>
        <taxon>Violaceomyces</taxon>
    </lineage>
</organism>
<proteinExistence type="predicted"/>
<protein>
    <submittedName>
        <fullName evidence="1">MFS general substrate transporter</fullName>
    </submittedName>
</protein>
<dbReference type="Proteomes" id="UP000245626">
    <property type="component" value="Unassembled WGS sequence"/>
</dbReference>